<organism evidence="2 3">
    <name type="scientific">Dactylosporangium salmoneum</name>
    <dbReference type="NCBI Taxonomy" id="53361"/>
    <lineage>
        <taxon>Bacteria</taxon>
        <taxon>Bacillati</taxon>
        <taxon>Actinomycetota</taxon>
        <taxon>Actinomycetes</taxon>
        <taxon>Micromonosporales</taxon>
        <taxon>Micromonosporaceae</taxon>
        <taxon>Dactylosporangium</taxon>
    </lineage>
</organism>
<dbReference type="PROSITE" id="PS50943">
    <property type="entry name" value="HTH_CROC1"/>
    <property type="match status" value="1"/>
</dbReference>
<keyword evidence="3" id="KW-1185">Reference proteome</keyword>
<dbReference type="SMART" id="SM00530">
    <property type="entry name" value="HTH_XRE"/>
    <property type="match status" value="1"/>
</dbReference>
<dbReference type="Gene3D" id="1.10.260.40">
    <property type="entry name" value="lambda repressor-like DNA-binding domains"/>
    <property type="match status" value="1"/>
</dbReference>
<dbReference type="EMBL" id="BAAARV010000074">
    <property type="protein sequence ID" value="GAA2373401.1"/>
    <property type="molecule type" value="Genomic_DNA"/>
</dbReference>
<evidence type="ECO:0000259" key="1">
    <source>
        <dbReference type="PROSITE" id="PS50943"/>
    </source>
</evidence>
<dbReference type="RefSeq" id="WP_344617470.1">
    <property type="nucleotide sequence ID" value="NZ_BAAARV010000074.1"/>
</dbReference>
<dbReference type="InterPro" id="IPR001387">
    <property type="entry name" value="Cro/C1-type_HTH"/>
</dbReference>
<comment type="caution">
    <text evidence="2">The sequence shown here is derived from an EMBL/GenBank/DDBJ whole genome shotgun (WGS) entry which is preliminary data.</text>
</comment>
<name>A0ABP5UBJ8_9ACTN</name>
<dbReference type="Proteomes" id="UP001501444">
    <property type="component" value="Unassembled WGS sequence"/>
</dbReference>
<evidence type="ECO:0000313" key="3">
    <source>
        <dbReference type="Proteomes" id="UP001501444"/>
    </source>
</evidence>
<dbReference type="InterPro" id="IPR010982">
    <property type="entry name" value="Lambda_DNA-bd_dom_sf"/>
</dbReference>
<feature type="domain" description="HTH cro/C1-type" evidence="1">
    <location>
        <begin position="29"/>
        <end position="73"/>
    </location>
</feature>
<reference evidence="3" key="1">
    <citation type="journal article" date="2019" name="Int. J. Syst. Evol. Microbiol.">
        <title>The Global Catalogue of Microorganisms (GCM) 10K type strain sequencing project: providing services to taxonomists for standard genome sequencing and annotation.</title>
        <authorList>
            <consortium name="The Broad Institute Genomics Platform"/>
            <consortium name="The Broad Institute Genome Sequencing Center for Infectious Disease"/>
            <person name="Wu L."/>
            <person name="Ma J."/>
        </authorList>
    </citation>
    <scope>NUCLEOTIDE SEQUENCE [LARGE SCALE GENOMIC DNA]</scope>
    <source>
        <strain evidence="3">JCM 3272</strain>
    </source>
</reference>
<gene>
    <name evidence="2" type="ORF">GCM10010170_076070</name>
</gene>
<dbReference type="Pfam" id="PF13560">
    <property type="entry name" value="HTH_31"/>
    <property type="match status" value="1"/>
</dbReference>
<dbReference type="SUPFAM" id="SSF47413">
    <property type="entry name" value="lambda repressor-like DNA-binding domains"/>
    <property type="match status" value="1"/>
</dbReference>
<accession>A0ABP5UBJ8</accession>
<proteinExistence type="predicted"/>
<dbReference type="CDD" id="cd00093">
    <property type="entry name" value="HTH_XRE"/>
    <property type="match status" value="1"/>
</dbReference>
<evidence type="ECO:0000313" key="2">
    <source>
        <dbReference type="EMBL" id="GAA2373401.1"/>
    </source>
</evidence>
<protein>
    <recommendedName>
        <fullName evidence="1">HTH cro/C1-type domain-containing protein</fullName>
    </recommendedName>
</protein>
<sequence>MSGDRRTVGRHRDLLDLFAELRERAGRPSLRSAAGAAKISASYLSEVLSGKNIPSGAVAAAIAGTLGGTPAEQRRAREHAEAAAADRARTLLDRTDHNRGGAAGREAVGQSVEPAWWVRSGYIEQVRDIAPGDGNDGPHKPRSGAARLLLHREAVMVQEAGCQVTVFGG</sequence>